<reference evidence="1 2" key="1">
    <citation type="journal article" date="2021" name="Commun. Biol.">
        <title>Genomic insights into the host specific adaptation of the Pneumocystis genus.</title>
        <authorList>
            <person name="Cisse O.H."/>
            <person name="Ma L."/>
            <person name="Dekker J.P."/>
            <person name="Khil P.P."/>
            <person name="Youn J.-H."/>
            <person name="Brenchley J.M."/>
            <person name="Blair R."/>
            <person name="Pahar B."/>
            <person name="Chabe M."/>
            <person name="Van Rompay K.K.A."/>
            <person name="Keesler R."/>
            <person name="Sukura A."/>
            <person name="Hirsch V."/>
            <person name="Kutty G."/>
            <person name="Liu Y."/>
            <person name="Peng L."/>
            <person name="Chen J."/>
            <person name="Song J."/>
            <person name="Weissenbacher-Lang C."/>
            <person name="Xu J."/>
            <person name="Upham N.S."/>
            <person name="Stajich J.E."/>
            <person name="Cuomo C.A."/>
            <person name="Cushion M.T."/>
            <person name="Kovacs J.A."/>
        </authorList>
    </citation>
    <scope>NUCLEOTIDE SEQUENCE [LARGE SCALE GENOMIC DNA]</scope>
    <source>
        <strain evidence="1 2">RABM</strain>
    </source>
</reference>
<dbReference type="EMBL" id="JABTEG010000002">
    <property type="protein sequence ID" value="KAG4306004.1"/>
    <property type="molecule type" value="Genomic_DNA"/>
</dbReference>
<keyword evidence="2" id="KW-1185">Reference proteome</keyword>
<dbReference type="Proteomes" id="UP000768646">
    <property type="component" value="Unassembled WGS sequence"/>
</dbReference>
<organism evidence="1 2">
    <name type="scientific">Pneumocystis oryctolagi</name>
    <dbReference type="NCBI Taxonomy" id="42067"/>
    <lineage>
        <taxon>Eukaryota</taxon>
        <taxon>Fungi</taxon>
        <taxon>Dikarya</taxon>
        <taxon>Ascomycota</taxon>
        <taxon>Taphrinomycotina</taxon>
        <taxon>Pneumocystomycetes</taxon>
        <taxon>Pneumocystaceae</taxon>
        <taxon>Pneumocystis</taxon>
    </lineage>
</organism>
<accession>A0ACB7CJ28</accession>
<proteinExistence type="predicted"/>
<protein>
    <submittedName>
        <fullName evidence="1">Uncharacterized protein</fullName>
    </submittedName>
</protein>
<evidence type="ECO:0000313" key="1">
    <source>
        <dbReference type="EMBL" id="KAG4306004.1"/>
    </source>
</evidence>
<comment type="caution">
    <text evidence="1">The sequence shown here is derived from an EMBL/GenBank/DDBJ whole genome shotgun (WGS) entry which is preliminary data.</text>
</comment>
<sequence>MNAVIPGIYLKDFSKVLLCLSKIGDELSIETKKNKVLLSSLNASKSVFGLITFDCSRFFEKYEYLPCESSCEISSKNNQTLKCKVQIRLLLAIFKYRSLENKDTKNISVQKCELKLIPPNSLEKKCRFTIRFLCKYGILKTYNITYEQSQVMHALCNKSLCKNKWKINSRIFKEHLDHFSTRAEELTLMIQNDKLLLTKVLKQPIQTAILIDKRDFEEIDFEEHSIITFPLKEFKAVVILGDSMNMILNAYFNTGGAPILFEFEKDIFSTRFIFATTSESIQENASTFNKSFNSNNFQHSQNHVQINDIQFSRIKDTSDNEMNSMNEYDSNIHNAQKSKNSVLENISNINNMSGSHQDLSNELEYPQLTEKMEKSNAESLMKIDSDEEVEPTQQSNIKGIFD</sequence>
<name>A0ACB7CJ28_9ASCO</name>
<evidence type="ECO:0000313" key="2">
    <source>
        <dbReference type="Proteomes" id="UP000768646"/>
    </source>
</evidence>
<gene>
    <name evidence="1" type="ORF">PORY_000914</name>
</gene>